<evidence type="ECO:0000259" key="6">
    <source>
        <dbReference type="Pfam" id="PF00155"/>
    </source>
</evidence>
<dbReference type="EC" id="4.4.1.13" evidence="2"/>
<gene>
    <name evidence="7" type="ORF">Vau01_091820</name>
</gene>
<comment type="caution">
    <text evidence="7">The sequence shown here is derived from an EMBL/GenBank/DDBJ whole genome shotgun (WGS) entry which is preliminary data.</text>
</comment>
<dbReference type="PANTHER" id="PTHR43525:SF2">
    <property type="entry name" value="CYSTATHIONINE BETA-LYASE-RELATED"/>
    <property type="match status" value="1"/>
</dbReference>
<evidence type="ECO:0000256" key="2">
    <source>
        <dbReference type="ARBA" id="ARBA00012224"/>
    </source>
</evidence>
<evidence type="ECO:0000256" key="3">
    <source>
        <dbReference type="ARBA" id="ARBA00022898"/>
    </source>
</evidence>
<dbReference type="Gene3D" id="3.90.1150.10">
    <property type="entry name" value="Aspartate Aminotransferase, domain 1"/>
    <property type="match status" value="1"/>
</dbReference>
<accession>A0A8J3ZCY2</accession>
<dbReference type="InterPro" id="IPR015421">
    <property type="entry name" value="PyrdxlP-dep_Trfase_major"/>
</dbReference>
<dbReference type="EMBL" id="BOPG01000069">
    <property type="protein sequence ID" value="GIJ61666.1"/>
    <property type="molecule type" value="Genomic_DNA"/>
</dbReference>
<evidence type="ECO:0000256" key="5">
    <source>
        <dbReference type="ARBA" id="ARBA00037974"/>
    </source>
</evidence>
<feature type="domain" description="Aminotransferase class I/classII large" evidence="6">
    <location>
        <begin position="41"/>
        <end position="373"/>
    </location>
</feature>
<dbReference type="InterPro" id="IPR051798">
    <property type="entry name" value="Class-II_PLP-Dep_Aminotrans"/>
</dbReference>
<dbReference type="SUPFAM" id="SSF53383">
    <property type="entry name" value="PLP-dependent transferases"/>
    <property type="match status" value="1"/>
</dbReference>
<dbReference type="CDD" id="cd00609">
    <property type="entry name" value="AAT_like"/>
    <property type="match status" value="1"/>
</dbReference>
<dbReference type="Pfam" id="PF00155">
    <property type="entry name" value="Aminotran_1_2"/>
    <property type="match status" value="1"/>
</dbReference>
<dbReference type="InterPro" id="IPR015422">
    <property type="entry name" value="PyrdxlP-dep_Trfase_small"/>
</dbReference>
<dbReference type="Gene3D" id="3.40.640.10">
    <property type="entry name" value="Type I PLP-dependent aspartate aminotransferase-like (Major domain)"/>
    <property type="match status" value="1"/>
</dbReference>
<dbReference type="InterPro" id="IPR015424">
    <property type="entry name" value="PyrdxlP-dep_Trfase"/>
</dbReference>
<keyword evidence="4" id="KW-0456">Lyase</keyword>
<name>A0A8J3ZCY2_9ACTN</name>
<proteinExistence type="inferred from homology"/>
<keyword evidence="3" id="KW-0663">Pyridoxal phosphate</keyword>
<dbReference type="GO" id="GO:0047804">
    <property type="term" value="F:cysteine-S-conjugate beta-lyase activity"/>
    <property type="evidence" value="ECO:0007669"/>
    <property type="project" value="UniProtKB-EC"/>
</dbReference>
<evidence type="ECO:0000313" key="8">
    <source>
        <dbReference type="Proteomes" id="UP000612585"/>
    </source>
</evidence>
<dbReference type="Proteomes" id="UP000612585">
    <property type="component" value="Unassembled WGS sequence"/>
</dbReference>
<evidence type="ECO:0000256" key="4">
    <source>
        <dbReference type="ARBA" id="ARBA00023239"/>
    </source>
</evidence>
<evidence type="ECO:0000313" key="7">
    <source>
        <dbReference type="EMBL" id="GIJ61666.1"/>
    </source>
</evidence>
<organism evidence="7 8">
    <name type="scientific">Virgisporangium aurantiacum</name>
    <dbReference type="NCBI Taxonomy" id="175570"/>
    <lineage>
        <taxon>Bacteria</taxon>
        <taxon>Bacillati</taxon>
        <taxon>Actinomycetota</taxon>
        <taxon>Actinomycetes</taxon>
        <taxon>Micromonosporales</taxon>
        <taxon>Micromonosporaceae</taxon>
        <taxon>Virgisporangium</taxon>
    </lineage>
</organism>
<keyword evidence="8" id="KW-1185">Reference proteome</keyword>
<dbReference type="GO" id="GO:0030170">
    <property type="term" value="F:pyridoxal phosphate binding"/>
    <property type="evidence" value="ECO:0007669"/>
    <property type="project" value="InterPro"/>
</dbReference>
<comment type="similarity">
    <text evidence="5">Belongs to the class-II pyridoxal-phosphate-dependent aminotransferase family. MalY/PatB cystathionine beta-lyase subfamily.</text>
</comment>
<protein>
    <recommendedName>
        <fullName evidence="2">cysteine-S-conjugate beta-lyase</fullName>
        <ecNumber evidence="2">4.4.1.13</ecNumber>
    </recommendedName>
</protein>
<dbReference type="InterPro" id="IPR004839">
    <property type="entry name" value="Aminotransferase_I/II_large"/>
</dbReference>
<reference evidence="7" key="1">
    <citation type="submission" date="2021-01" db="EMBL/GenBank/DDBJ databases">
        <title>Whole genome shotgun sequence of Virgisporangium aurantiacum NBRC 16421.</title>
        <authorList>
            <person name="Komaki H."/>
            <person name="Tamura T."/>
        </authorList>
    </citation>
    <scope>NUCLEOTIDE SEQUENCE</scope>
    <source>
        <strain evidence="7">NBRC 16421</strain>
    </source>
</reference>
<dbReference type="PANTHER" id="PTHR43525">
    <property type="entry name" value="PROTEIN MALY"/>
    <property type="match status" value="1"/>
</dbReference>
<sequence length="383" mass="41035">MNPLTQLDLSTLRRRRSMKWRHYPDDVLPLWVAEMDTPLAPPIAAALEEAIALGDTGYADIGQLAEAYAAFAKHRFGWWPDPAHCVLAADVAQGVIDVLRVVTEPGDTVLINEPTYPPFRRIIPNADRVLRASPMTRSADGRFRLDLDRLDADLADTAVRAFLLVNPHNPTGTVLTRDELSAVVALCSRHDVRLLSDEIHAPLVYPSEASFVPLLSLPEAQRSIVFVSATKAWNLAGLKASLVIAGAEAVADVRAIPADAAVNAGLLGVLASEAAFRAGGPWLDDLLAGLDHNRTLLDSLLAKHLPGVGYVPPAATFLAWLDCSSLGPDPAARFLEQARVAFTPGPDFGPLGAGFVRLNLATSPEILTEAVARMAKLAEGPTK</sequence>
<dbReference type="AlphaFoldDB" id="A0A8J3ZCY2"/>
<comment type="cofactor">
    <cofactor evidence="1">
        <name>pyridoxal 5'-phosphate</name>
        <dbReference type="ChEBI" id="CHEBI:597326"/>
    </cofactor>
</comment>
<evidence type="ECO:0000256" key="1">
    <source>
        <dbReference type="ARBA" id="ARBA00001933"/>
    </source>
</evidence>